<dbReference type="Gene3D" id="2.40.50.100">
    <property type="match status" value="1"/>
</dbReference>
<keyword evidence="11" id="KW-1185">Reference proteome</keyword>
<dbReference type="Pfam" id="PF00364">
    <property type="entry name" value="Biotin_lipoyl"/>
    <property type="match status" value="1"/>
</dbReference>
<organism evidence="10 11">
    <name type="scientific">Dactylosporangium aurantiacum</name>
    <dbReference type="NCBI Taxonomy" id="35754"/>
    <lineage>
        <taxon>Bacteria</taxon>
        <taxon>Bacillati</taxon>
        <taxon>Actinomycetota</taxon>
        <taxon>Actinomycetes</taxon>
        <taxon>Micromonosporales</taxon>
        <taxon>Micromonosporaceae</taxon>
        <taxon>Dactylosporangium</taxon>
    </lineage>
</organism>
<dbReference type="OrthoDB" id="9805770at2"/>
<keyword evidence="5 6" id="KW-0012">Acyltransferase</keyword>
<evidence type="ECO:0000256" key="4">
    <source>
        <dbReference type="ARBA" id="ARBA00022823"/>
    </source>
</evidence>
<reference evidence="10" key="1">
    <citation type="submission" date="2021-04" db="EMBL/GenBank/DDBJ databases">
        <title>Dactylosporangium aurantiacum NRRL B-8018 full assembly.</title>
        <authorList>
            <person name="Hartkoorn R.C."/>
            <person name="Beaudoing E."/>
            <person name="Hot D."/>
        </authorList>
    </citation>
    <scope>NUCLEOTIDE SEQUENCE</scope>
    <source>
        <strain evidence="10">NRRL B-8018</strain>
    </source>
</reference>
<protein>
    <recommendedName>
        <fullName evidence="6">Dihydrolipoamide acetyltransferase component of pyruvate dehydrogenase complex</fullName>
        <ecNumber evidence="6">2.3.1.-</ecNumber>
    </recommendedName>
</protein>
<dbReference type="PANTHER" id="PTHR43178">
    <property type="entry name" value="DIHYDROLIPOAMIDE ACETYLTRANSFERASE COMPONENT OF PYRUVATE DEHYDROGENASE COMPLEX"/>
    <property type="match status" value="1"/>
</dbReference>
<dbReference type="InterPro" id="IPR001078">
    <property type="entry name" value="2-oxoacid_DH_actylTfrase"/>
</dbReference>
<dbReference type="Pfam" id="PF02817">
    <property type="entry name" value="E3_binding"/>
    <property type="match status" value="1"/>
</dbReference>
<evidence type="ECO:0000256" key="5">
    <source>
        <dbReference type="ARBA" id="ARBA00023315"/>
    </source>
</evidence>
<dbReference type="Pfam" id="PF00198">
    <property type="entry name" value="2-oxoacid_dh"/>
    <property type="match status" value="1"/>
</dbReference>
<dbReference type="EC" id="2.3.1.-" evidence="6"/>
<evidence type="ECO:0000259" key="9">
    <source>
        <dbReference type="PROSITE" id="PS51826"/>
    </source>
</evidence>
<sequence length="430" mass="44431">MPELRQFHLPDLGEGLLTAEIVRWHVAVGDRVTDGTPVCEVETVKATVELPIPFDGVIHEIRAAEGATVDVGTPIVVVAVESSAVLVGYGVTAPAASRWAARRAAAGASRGPSAAKPPVRRLAKTLGVDLHAVTPTGPGATITRTDVQSASARPATVPAQPAPAPPAGPPVAEQRPVPGQPVGPPPAGPPVTAPPVAEQRPVAGPQPVSVQRAMARAMVASAFTAPHASESITVDVTRTVKLVDRLRADPALAGRKVTALLLVARALLGAVARNPGINAVWDAGREQIVPRDHVNLGIAVAGSRGLLVPNVKDAHTLTLPDLAAALTDLTERARTGTTTPAEMTGGTVTITNIGALGVDDGTPILNPGEPAILAFGAIRRRPWEHKGRVRLRQVTTLTLAFDHRVVDGALGARVLTTIAAALERPERLIV</sequence>
<dbReference type="RefSeq" id="WP_033360467.1">
    <property type="nucleotide sequence ID" value="NZ_CP073767.1"/>
</dbReference>
<dbReference type="InterPro" id="IPR000089">
    <property type="entry name" value="Biotin_lipoyl"/>
</dbReference>
<evidence type="ECO:0000256" key="6">
    <source>
        <dbReference type="RuleBase" id="RU003423"/>
    </source>
</evidence>
<dbReference type="InterPro" id="IPR036625">
    <property type="entry name" value="E3-bd_dom_sf"/>
</dbReference>
<dbReference type="PANTHER" id="PTHR43178:SF5">
    <property type="entry name" value="LIPOAMIDE ACYLTRANSFERASE COMPONENT OF BRANCHED-CHAIN ALPHA-KETO ACID DEHYDROGENASE COMPLEX, MITOCHONDRIAL"/>
    <property type="match status" value="1"/>
</dbReference>
<dbReference type="Proteomes" id="UP001058003">
    <property type="component" value="Chromosome"/>
</dbReference>
<evidence type="ECO:0000256" key="3">
    <source>
        <dbReference type="ARBA" id="ARBA00022679"/>
    </source>
</evidence>
<dbReference type="FunFam" id="3.30.559.10:FF:000007">
    <property type="entry name" value="Dihydrolipoamide acetyltransferase component of pyruvate dehydrogenase complex"/>
    <property type="match status" value="1"/>
</dbReference>
<keyword evidence="3 6" id="KW-0808">Transferase</keyword>
<evidence type="ECO:0000259" key="8">
    <source>
        <dbReference type="PROSITE" id="PS50968"/>
    </source>
</evidence>
<feature type="domain" description="Lipoyl-binding" evidence="8">
    <location>
        <begin position="4"/>
        <end position="79"/>
    </location>
</feature>
<dbReference type="PROSITE" id="PS50968">
    <property type="entry name" value="BIOTINYL_LIPOYL"/>
    <property type="match status" value="1"/>
</dbReference>
<dbReference type="SUPFAM" id="SSF47005">
    <property type="entry name" value="Peripheral subunit-binding domain of 2-oxo acid dehydrogenase complex"/>
    <property type="match status" value="1"/>
</dbReference>
<name>A0A9Q9MCA8_9ACTN</name>
<dbReference type="EMBL" id="CP073767">
    <property type="protein sequence ID" value="UWZ50724.1"/>
    <property type="molecule type" value="Genomic_DNA"/>
</dbReference>
<dbReference type="GO" id="GO:0005737">
    <property type="term" value="C:cytoplasm"/>
    <property type="evidence" value="ECO:0007669"/>
    <property type="project" value="TreeGrafter"/>
</dbReference>
<accession>A0A9Q9MCA8</accession>
<dbReference type="InterPro" id="IPR003016">
    <property type="entry name" value="2-oxoA_DH_lipoyl-BS"/>
</dbReference>
<proteinExistence type="inferred from homology"/>
<dbReference type="InterPro" id="IPR050743">
    <property type="entry name" value="2-oxoacid_DH_E2_comp"/>
</dbReference>
<evidence type="ECO:0000256" key="1">
    <source>
        <dbReference type="ARBA" id="ARBA00001938"/>
    </source>
</evidence>
<evidence type="ECO:0000313" key="11">
    <source>
        <dbReference type="Proteomes" id="UP001058003"/>
    </source>
</evidence>
<dbReference type="SUPFAM" id="SSF51230">
    <property type="entry name" value="Single hybrid motif"/>
    <property type="match status" value="1"/>
</dbReference>
<evidence type="ECO:0000256" key="7">
    <source>
        <dbReference type="SAM" id="MobiDB-lite"/>
    </source>
</evidence>
<keyword evidence="4 6" id="KW-0450">Lipoyl</keyword>
<feature type="compositionally biased region" description="Pro residues" evidence="7">
    <location>
        <begin position="160"/>
        <end position="169"/>
    </location>
</feature>
<dbReference type="Gene3D" id="3.30.559.10">
    <property type="entry name" value="Chloramphenicol acetyltransferase-like domain"/>
    <property type="match status" value="1"/>
</dbReference>
<dbReference type="SUPFAM" id="SSF52777">
    <property type="entry name" value="CoA-dependent acyltransferases"/>
    <property type="match status" value="1"/>
</dbReference>
<feature type="domain" description="Peripheral subunit-binding (PSBD)" evidence="9">
    <location>
        <begin position="114"/>
        <end position="151"/>
    </location>
</feature>
<dbReference type="InterPro" id="IPR004167">
    <property type="entry name" value="PSBD"/>
</dbReference>
<dbReference type="GO" id="GO:0031405">
    <property type="term" value="F:lipoic acid binding"/>
    <property type="evidence" value="ECO:0007669"/>
    <property type="project" value="TreeGrafter"/>
</dbReference>
<dbReference type="CDD" id="cd06849">
    <property type="entry name" value="lipoyl_domain"/>
    <property type="match status" value="1"/>
</dbReference>
<dbReference type="AlphaFoldDB" id="A0A9Q9MCA8"/>
<feature type="compositionally biased region" description="Polar residues" evidence="7">
    <location>
        <begin position="142"/>
        <end position="151"/>
    </location>
</feature>
<gene>
    <name evidence="10" type="ORF">Daura_28325</name>
</gene>
<comment type="similarity">
    <text evidence="2 6">Belongs to the 2-oxoacid dehydrogenase family.</text>
</comment>
<evidence type="ECO:0000256" key="2">
    <source>
        <dbReference type="ARBA" id="ARBA00007317"/>
    </source>
</evidence>
<dbReference type="PROSITE" id="PS00189">
    <property type="entry name" value="LIPOYL"/>
    <property type="match status" value="1"/>
</dbReference>
<evidence type="ECO:0000313" key="10">
    <source>
        <dbReference type="EMBL" id="UWZ50724.1"/>
    </source>
</evidence>
<dbReference type="InterPro" id="IPR011053">
    <property type="entry name" value="Single_hybrid_motif"/>
</dbReference>
<dbReference type="PROSITE" id="PS51826">
    <property type="entry name" value="PSBD"/>
    <property type="match status" value="1"/>
</dbReference>
<comment type="cofactor">
    <cofactor evidence="1 6">
        <name>(R)-lipoate</name>
        <dbReference type="ChEBI" id="CHEBI:83088"/>
    </cofactor>
</comment>
<dbReference type="InterPro" id="IPR023213">
    <property type="entry name" value="CAT-like_dom_sf"/>
</dbReference>
<dbReference type="GO" id="GO:0016407">
    <property type="term" value="F:acetyltransferase activity"/>
    <property type="evidence" value="ECO:0007669"/>
    <property type="project" value="TreeGrafter"/>
</dbReference>
<feature type="compositionally biased region" description="Pro residues" evidence="7">
    <location>
        <begin position="178"/>
        <end position="193"/>
    </location>
</feature>
<feature type="region of interest" description="Disordered" evidence="7">
    <location>
        <begin position="130"/>
        <end position="209"/>
    </location>
</feature>
<dbReference type="KEGG" id="daur:Daura_28325"/>
<dbReference type="Gene3D" id="4.10.320.10">
    <property type="entry name" value="E3-binding domain"/>
    <property type="match status" value="1"/>
</dbReference>